<accession>A0ABM7G515</accession>
<dbReference type="EMBL" id="AP018817">
    <property type="protein sequence ID" value="BBF70928.1"/>
    <property type="molecule type" value="Genomic_DNA"/>
</dbReference>
<dbReference type="PROSITE" id="PS51257">
    <property type="entry name" value="PROKAR_LIPOPROTEIN"/>
    <property type="match status" value="1"/>
</dbReference>
<proteinExistence type="predicted"/>
<keyword evidence="1" id="KW-0732">Signal</keyword>
<feature type="chain" id="PRO_5046693177" description="Lipoprotein" evidence="1">
    <location>
        <begin position="26"/>
        <end position="133"/>
    </location>
</feature>
<evidence type="ECO:0000313" key="3">
    <source>
        <dbReference type="Proteomes" id="UP001059971"/>
    </source>
</evidence>
<evidence type="ECO:0000256" key="1">
    <source>
        <dbReference type="SAM" id="SignalP"/>
    </source>
</evidence>
<organism evidence="2 3">
    <name type="scientific">Sphingomonas bisphenolicum</name>
    <dbReference type="NCBI Taxonomy" id="296544"/>
    <lineage>
        <taxon>Bacteria</taxon>
        <taxon>Pseudomonadati</taxon>
        <taxon>Pseudomonadota</taxon>
        <taxon>Alphaproteobacteria</taxon>
        <taxon>Sphingomonadales</taxon>
        <taxon>Sphingomonadaceae</taxon>
        <taxon>Sphingomonas</taxon>
    </lineage>
</organism>
<protein>
    <recommendedName>
        <fullName evidence="4">Lipoprotein</fullName>
    </recommendedName>
</protein>
<dbReference type="Proteomes" id="UP001059971">
    <property type="component" value="Chromosome 1"/>
</dbReference>
<sequence length="133" mass="14402">MGMISRIAYCLIFAMLAGSCSPSFPEPSAQDPSPILGCYVAPDAPWFVIDASTVKFAGDGKGVSYRYELPKVGTVLRVPMDAAIVDGRLIFTPSEDRFYRVLHTSAGPVVRVALGKEGLLRDYQHKSLDECTG</sequence>
<evidence type="ECO:0008006" key="4">
    <source>
        <dbReference type="Google" id="ProtNLM"/>
    </source>
</evidence>
<keyword evidence="3" id="KW-1185">Reference proteome</keyword>
<reference evidence="2" key="1">
    <citation type="submission" date="2018-07" db="EMBL/GenBank/DDBJ databases">
        <title>Complete genome sequence of Sphingomonas bisphenolicum strain AO1, a bisphenol A degradative bacterium isolated from Japanese farm field.</title>
        <authorList>
            <person name="Murakami M."/>
            <person name="Koh M."/>
            <person name="Koba S."/>
            <person name="Matsumura Y."/>
        </authorList>
    </citation>
    <scope>NUCLEOTIDE SEQUENCE</scope>
    <source>
        <strain evidence="2">AO1</strain>
    </source>
</reference>
<feature type="signal peptide" evidence="1">
    <location>
        <begin position="1"/>
        <end position="25"/>
    </location>
</feature>
<evidence type="ECO:0000313" key="2">
    <source>
        <dbReference type="EMBL" id="BBF70928.1"/>
    </source>
</evidence>
<name>A0ABM7G515_9SPHN</name>
<gene>
    <name evidence="2" type="ORF">SBA_ch1_31280</name>
</gene>